<evidence type="ECO:0000313" key="3">
    <source>
        <dbReference type="Proteomes" id="UP001434883"/>
    </source>
</evidence>
<reference evidence="2 3" key="1">
    <citation type="submission" date="2021-06" db="EMBL/GenBank/DDBJ databases">
        <authorList>
            <person name="Palmer J.M."/>
        </authorList>
    </citation>
    <scope>NUCLEOTIDE SEQUENCE [LARGE SCALE GENOMIC DNA]</scope>
    <source>
        <strain evidence="2 3">XC_2019</strain>
        <tissue evidence="2">Muscle</tissue>
    </source>
</reference>
<accession>A0ABV0RR47</accession>
<evidence type="ECO:0000313" key="2">
    <source>
        <dbReference type="EMBL" id="MEQ2210669.1"/>
    </source>
</evidence>
<dbReference type="EMBL" id="JAHRIN010054053">
    <property type="protein sequence ID" value="MEQ2210669.1"/>
    <property type="molecule type" value="Genomic_DNA"/>
</dbReference>
<protein>
    <submittedName>
        <fullName evidence="2">Uncharacterized protein</fullName>
    </submittedName>
</protein>
<keyword evidence="3" id="KW-1185">Reference proteome</keyword>
<dbReference type="PANTHER" id="PTHR23167:SF51">
    <property type="entry name" value="[F-ACTIN]-MONOOXYGENASE MICAL3"/>
    <property type="match status" value="1"/>
</dbReference>
<feature type="region of interest" description="Disordered" evidence="1">
    <location>
        <begin position="70"/>
        <end position="93"/>
    </location>
</feature>
<evidence type="ECO:0000256" key="1">
    <source>
        <dbReference type="SAM" id="MobiDB-lite"/>
    </source>
</evidence>
<dbReference type="Proteomes" id="UP001434883">
    <property type="component" value="Unassembled WGS sequence"/>
</dbReference>
<dbReference type="InterPro" id="IPR036872">
    <property type="entry name" value="CH_dom_sf"/>
</dbReference>
<proteinExistence type="predicted"/>
<comment type="caution">
    <text evidence="2">The sequence shown here is derived from an EMBL/GenBank/DDBJ whole genome shotgun (WGS) entry which is preliminary data.</text>
</comment>
<dbReference type="InterPro" id="IPR050540">
    <property type="entry name" value="F-actin_Monoox_Mical"/>
</dbReference>
<gene>
    <name evidence="2" type="ORF">XENOCAPTIV_017469</name>
</gene>
<name>A0ABV0RR47_9TELE</name>
<dbReference type="SUPFAM" id="SSF47576">
    <property type="entry name" value="Calponin-homology domain, CH-domain"/>
    <property type="match status" value="1"/>
</dbReference>
<dbReference type="Gene3D" id="1.10.418.10">
    <property type="entry name" value="Calponin-like domain"/>
    <property type="match status" value="1"/>
</dbReference>
<sequence>MAEREFGISPLMTVEEMSSVGEPDSLSMVMYLSQFYQMHKESLRPAGSLIQKADLRAALITPASLLSRLGASPSRRRNPKEHGEALGKRRRMSQECGELQESCDLNGDFDENFVGGTSRSRVRLMANQLQAKLDESSATCMSSSSSSAYALRQQKKRTFQQEQMSFRFRERIKSNWASSRDEQVPFVDVTMFDPSGPPLSCVFKRKLLYPVATTVLSTVPAATQSCM</sequence>
<dbReference type="PANTHER" id="PTHR23167">
    <property type="entry name" value="CALPONIN HOMOLOGY DOMAIN-CONTAINING PROTEIN DDB_G0272472-RELATED"/>
    <property type="match status" value="1"/>
</dbReference>
<organism evidence="2 3">
    <name type="scientific">Xenoophorus captivus</name>
    <dbReference type="NCBI Taxonomy" id="1517983"/>
    <lineage>
        <taxon>Eukaryota</taxon>
        <taxon>Metazoa</taxon>
        <taxon>Chordata</taxon>
        <taxon>Craniata</taxon>
        <taxon>Vertebrata</taxon>
        <taxon>Euteleostomi</taxon>
        <taxon>Actinopterygii</taxon>
        <taxon>Neopterygii</taxon>
        <taxon>Teleostei</taxon>
        <taxon>Neoteleostei</taxon>
        <taxon>Acanthomorphata</taxon>
        <taxon>Ovalentaria</taxon>
        <taxon>Atherinomorphae</taxon>
        <taxon>Cyprinodontiformes</taxon>
        <taxon>Goodeidae</taxon>
        <taxon>Xenoophorus</taxon>
    </lineage>
</organism>